<sequence length="65" mass="7640">MRKLKFRAWCDDCKVMFKKIELNPPHVVYTHDGDGSMGFAHYNENNEWHVLIPIQYTGLKDSQGE</sequence>
<feature type="non-terminal residue" evidence="1">
    <location>
        <position position="65"/>
    </location>
</feature>
<dbReference type="SUPFAM" id="SSF159006">
    <property type="entry name" value="YopX-like"/>
    <property type="match status" value="1"/>
</dbReference>
<dbReference type="EMBL" id="LAZR01017861">
    <property type="protein sequence ID" value="KKL98658.1"/>
    <property type="molecule type" value="Genomic_DNA"/>
</dbReference>
<evidence type="ECO:0000313" key="1">
    <source>
        <dbReference type="EMBL" id="KKL98658.1"/>
    </source>
</evidence>
<protein>
    <submittedName>
        <fullName evidence="1">Uncharacterized protein</fullName>
    </submittedName>
</protein>
<reference evidence="1" key="1">
    <citation type="journal article" date="2015" name="Nature">
        <title>Complex archaea that bridge the gap between prokaryotes and eukaryotes.</title>
        <authorList>
            <person name="Spang A."/>
            <person name="Saw J.H."/>
            <person name="Jorgensen S.L."/>
            <person name="Zaremba-Niedzwiedzka K."/>
            <person name="Martijn J."/>
            <person name="Lind A.E."/>
            <person name="van Eijk R."/>
            <person name="Schleper C."/>
            <person name="Guy L."/>
            <person name="Ettema T.J."/>
        </authorList>
    </citation>
    <scope>NUCLEOTIDE SEQUENCE</scope>
</reference>
<comment type="caution">
    <text evidence="1">The sequence shown here is derived from an EMBL/GenBank/DDBJ whole genome shotgun (WGS) entry which is preliminary data.</text>
</comment>
<gene>
    <name evidence="1" type="ORF">LCGC14_1822150</name>
</gene>
<dbReference type="AlphaFoldDB" id="A0A0F9GIM7"/>
<name>A0A0F9GIM7_9ZZZZ</name>
<proteinExistence type="predicted"/>
<accession>A0A0F9GIM7</accession>
<organism evidence="1">
    <name type="scientific">marine sediment metagenome</name>
    <dbReference type="NCBI Taxonomy" id="412755"/>
    <lineage>
        <taxon>unclassified sequences</taxon>
        <taxon>metagenomes</taxon>
        <taxon>ecological metagenomes</taxon>
    </lineage>
</organism>